<dbReference type="InterPro" id="IPR014031">
    <property type="entry name" value="Ketoacyl_synth_C"/>
</dbReference>
<dbReference type="SMART" id="SM00827">
    <property type="entry name" value="PKS_AT"/>
    <property type="match status" value="2"/>
</dbReference>
<dbReference type="SUPFAM" id="SSF101173">
    <property type="entry name" value="Docking domain B of the erythromycin polyketide synthase (DEBS)"/>
    <property type="match status" value="1"/>
</dbReference>
<dbReference type="InterPro" id="IPR009081">
    <property type="entry name" value="PP-bd_ACP"/>
</dbReference>
<keyword evidence="5" id="KW-0045">Antibiotic biosynthesis</keyword>
<dbReference type="InterPro" id="IPR014030">
    <property type="entry name" value="Ketoacyl_synth_N"/>
</dbReference>
<dbReference type="InterPro" id="IPR016035">
    <property type="entry name" value="Acyl_Trfase/lysoPLipase"/>
</dbReference>
<dbReference type="Gene3D" id="6.10.140.1830">
    <property type="match status" value="1"/>
</dbReference>
<dbReference type="InterPro" id="IPR020841">
    <property type="entry name" value="PKS_Beta-ketoAc_synthase_dom"/>
</dbReference>
<dbReference type="Pfam" id="PF00698">
    <property type="entry name" value="Acyl_transf_1"/>
    <property type="match status" value="2"/>
</dbReference>
<dbReference type="SMART" id="SM00823">
    <property type="entry name" value="PKS_PP"/>
    <property type="match status" value="2"/>
</dbReference>
<dbReference type="Gene3D" id="3.40.50.720">
    <property type="entry name" value="NAD(P)-binding Rossmann-like Domain"/>
    <property type="match status" value="2"/>
</dbReference>
<dbReference type="NCBIfam" id="NF045894">
    <property type="entry name" value="PKS_plus_SDR"/>
    <property type="match status" value="1"/>
</dbReference>
<dbReference type="InterPro" id="IPR001227">
    <property type="entry name" value="Ac_transferase_dom_sf"/>
</dbReference>
<dbReference type="CDD" id="cd00833">
    <property type="entry name" value="PKS"/>
    <property type="match status" value="2"/>
</dbReference>
<dbReference type="InterPro" id="IPR020806">
    <property type="entry name" value="PKS_PP-bd"/>
</dbReference>
<keyword evidence="3" id="KW-0597">Phosphoprotein</keyword>
<dbReference type="SUPFAM" id="SSF55048">
    <property type="entry name" value="Probable ACP-binding domain of malonyl-CoA ACP transacylase"/>
    <property type="match status" value="2"/>
</dbReference>
<dbReference type="PANTHER" id="PTHR43775">
    <property type="entry name" value="FATTY ACID SYNTHASE"/>
    <property type="match status" value="1"/>
</dbReference>
<evidence type="ECO:0000256" key="2">
    <source>
        <dbReference type="ARBA" id="ARBA00022450"/>
    </source>
</evidence>
<keyword evidence="6" id="KW-0511">Multifunctional enzyme</keyword>
<feature type="domain" description="Carrier" evidence="8">
    <location>
        <begin position="2809"/>
        <end position="2886"/>
    </location>
</feature>
<dbReference type="Pfam" id="PF02801">
    <property type="entry name" value="Ketoacyl-synt_C"/>
    <property type="match status" value="2"/>
</dbReference>
<keyword evidence="11" id="KW-1185">Reference proteome</keyword>
<dbReference type="EMBL" id="JAYFSI010000008">
    <property type="protein sequence ID" value="MEA5364135.1"/>
    <property type="molecule type" value="Genomic_DNA"/>
</dbReference>
<feature type="domain" description="Ketosynthase family 3 (KS3)" evidence="9">
    <location>
        <begin position="1483"/>
        <end position="1908"/>
    </location>
</feature>
<evidence type="ECO:0000313" key="10">
    <source>
        <dbReference type="EMBL" id="MEA5364135.1"/>
    </source>
</evidence>
<feature type="domain" description="Carrier" evidence="8">
    <location>
        <begin position="1394"/>
        <end position="1469"/>
    </location>
</feature>
<keyword evidence="7" id="KW-0012">Acyltransferase</keyword>
<dbReference type="Pfam" id="PF16197">
    <property type="entry name" value="KAsynt_C_assoc"/>
    <property type="match status" value="2"/>
</dbReference>
<dbReference type="Pfam" id="PF00109">
    <property type="entry name" value="ketoacyl-synt"/>
    <property type="match status" value="2"/>
</dbReference>
<evidence type="ECO:0000259" key="9">
    <source>
        <dbReference type="PROSITE" id="PS52004"/>
    </source>
</evidence>
<dbReference type="Gene3D" id="3.40.47.10">
    <property type="match status" value="2"/>
</dbReference>
<dbReference type="SMART" id="SM01294">
    <property type="entry name" value="PKS_PP_betabranch"/>
    <property type="match status" value="2"/>
</dbReference>
<evidence type="ECO:0000256" key="7">
    <source>
        <dbReference type="ARBA" id="ARBA00023315"/>
    </source>
</evidence>
<dbReference type="PROSITE" id="PS52004">
    <property type="entry name" value="KS3_2"/>
    <property type="match status" value="2"/>
</dbReference>
<evidence type="ECO:0000256" key="1">
    <source>
        <dbReference type="ARBA" id="ARBA00001957"/>
    </source>
</evidence>
<dbReference type="InterPro" id="IPR006162">
    <property type="entry name" value="Ppantetheine_attach_site"/>
</dbReference>
<dbReference type="InterPro" id="IPR032821">
    <property type="entry name" value="PKS_assoc"/>
</dbReference>
<reference evidence="10 11" key="1">
    <citation type="submission" date="2023-12" db="EMBL/GenBank/DDBJ databases">
        <title>Amycolatopsis sp. V23-08.</title>
        <authorList>
            <person name="Somphong A."/>
        </authorList>
    </citation>
    <scope>NUCLEOTIDE SEQUENCE [LARGE SCALE GENOMIC DNA]</scope>
    <source>
        <strain evidence="10 11">V23-08</strain>
    </source>
</reference>
<dbReference type="Proteomes" id="UP001304298">
    <property type="component" value="Unassembled WGS sequence"/>
</dbReference>
<dbReference type="SUPFAM" id="SSF47336">
    <property type="entry name" value="ACP-like"/>
    <property type="match status" value="2"/>
</dbReference>
<dbReference type="InterPro" id="IPR016039">
    <property type="entry name" value="Thiolase-like"/>
</dbReference>
<dbReference type="InterPro" id="IPR057326">
    <property type="entry name" value="KR_dom"/>
</dbReference>
<evidence type="ECO:0000313" key="11">
    <source>
        <dbReference type="Proteomes" id="UP001304298"/>
    </source>
</evidence>
<organism evidence="10 11">
    <name type="scientific">Amycolatopsis heterodermiae</name>
    <dbReference type="NCBI Taxonomy" id="3110235"/>
    <lineage>
        <taxon>Bacteria</taxon>
        <taxon>Bacillati</taxon>
        <taxon>Actinomycetota</taxon>
        <taxon>Actinomycetes</taxon>
        <taxon>Pseudonocardiales</taxon>
        <taxon>Pseudonocardiaceae</taxon>
        <taxon>Amycolatopsis</taxon>
    </lineage>
</organism>
<dbReference type="InterPro" id="IPR016036">
    <property type="entry name" value="Malonyl_transacylase_ACP-bd"/>
</dbReference>
<dbReference type="Gene3D" id="3.40.366.10">
    <property type="entry name" value="Malonyl-Coenzyme A Acyl Carrier Protein, domain 2"/>
    <property type="match status" value="2"/>
</dbReference>
<feature type="domain" description="Ketosynthase family 3 (KS3)" evidence="9">
    <location>
        <begin position="33"/>
        <end position="457"/>
    </location>
</feature>
<dbReference type="InterPro" id="IPR041618">
    <property type="entry name" value="PKS_DE"/>
</dbReference>
<dbReference type="InterPro" id="IPR036736">
    <property type="entry name" value="ACP-like_sf"/>
</dbReference>
<dbReference type="RefSeq" id="WP_323331876.1">
    <property type="nucleotide sequence ID" value="NZ_JAYFSI010000008.1"/>
</dbReference>
<dbReference type="SUPFAM" id="SSF52151">
    <property type="entry name" value="FabD/lysophospholipase-like"/>
    <property type="match status" value="2"/>
</dbReference>
<dbReference type="Pfam" id="PF08990">
    <property type="entry name" value="Docking"/>
    <property type="match status" value="1"/>
</dbReference>
<dbReference type="Gene3D" id="1.10.1200.10">
    <property type="entry name" value="ACP-like"/>
    <property type="match status" value="2"/>
</dbReference>
<dbReference type="InterPro" id="IPR018201">
    <property type="entry name" value="Ketoacyl_synth_AS"/>
</dbReference>
<dbReference type="Pfam" id="PF18369">
    <property type="entry name" value="PKS_DE"/>
    <property type="match status" value="1"/>
</dbReference>
<dbReference type="Gene3D" id="3.30.70.3290">
    <property type="match status" value="2"/>
</dbReference>
<proteinExistence type="predicted"/>
<comment type="cofactor">
    <cofactor evidence="1">
        <name>pantetheine 4'-phosphate</name>
        <dbReference type="ChEBI" id="CHEBI:47942"/>
    </cofactor>
</comment>
<dbReference type="PROSITE" id="PS50075">
    <property type="entry name" value="CARRIER"/>
    <property type="match status" value="2"/>
</dbReference>
<dbReference type="PANTHER" id="PTHR43775:SF51">
    <property type="entry name" value="INACTIVE PHENOLPHTHIOCEROL SYNTHESIS POLYKETIDE SYNTHASE TYPE I PKS1-RELATED"/>
    <property type="match status" value="1"/>
</dbReference>
<keyword evidence="2" id="KW-0596">Phosphopantetheine</keyword>
<dbReference type="SMART" id="SM00822">
    <property type="entry name" value="PKS_KR"/>
    <property type="match status" value="2"/>
</dbReference>
<evidence type="ECO:0000256" key="3">
    <source>
        <dbReference type="ARBA" id="ARBA00022553"/>
    </source>
</evidence>
<protein>
    <submittedName>
        <fullName evidence="10">SDR family NAD(P)-dependent oxidoreductase</fullName>
    </submittedName>
</protein>
<dbReference type="InterPro" id="IPR013968">
    <property type="entry name" value="PKS_KR"/>
</dbReference>
<dbReference type="PROSITE" id="PS00606">
    <property type="entry name" value="KS3_1"/>
    <property type="match status" value="2"/>
</dbReference>
<dbReference type="InterPro" id="IPR036291">
    <property type="entry name" value="NAD(P)-bd_dom_sf"/>
</dbReference>
<sequence length="2973" mass="311190">MSTEDKLRDYLKRVTTDLRQVRRELREERERDAEPIAIVGMSCRYPGGVRSPEDLWELVDEGRDAVGGFPERRGWDLGELYHPDPDHAGTFYAREGGFLHDADEFDAEFFGISPREALAMDPQQRLLLEVSWEALERAGIPPESVRGTRAGVFAGVMYHDYGSRLPHAPADVEAYLGNGSAGSVASGRVAFTLGLEGPAVSVDTACSSSLVALHLAGQALRSGECTLALAGGVAVMSTTATFIEFSRQRGLSADGRCKPFAAAADGTGWAEGAGMLVLERLSDAQRNGHRVLAVVRGSAVNSDGASNGLTAPSGPAQQRVIRQALANARLTPSEVDAVEAHGTGTTLGDPIEAQALIATYGRERETPLWLGSLKSNIGHSQAAAGVGGVIKMVMAMRHGALPRTLHVDAPTPHVDWSTGAVELLTEARPWPEADRPRRAAVSSFGVSGTNAHAVLEQAPSVETLASGASGVVPVVLSARSAEALTEQAARLAERLADPDVELPDFAWSLATTRAALPERVAFAAASREEAVDVLAGLGRGDVVPAAVRGSARGGAKSVFVFPGQGSQWAGMAVGLLDESPVFAARMASCEAALSSFVDWSLTDVLRGVEGAPGFDRVDVVQPVLWAVMVSLATLWRSYGVEPSAVVGHSQGEIAAAVVAGALSLEDGARVVALRSKAILALAGRGGMVSIPLPHAEVTELINDRISVAAVNGPRSTVVSGDADALDELMDCCAEREIRAKRVPVDYASHSAHVESLEAELLDVLGPIQPRTSEIPFYSTVTGEPIDTTIVGARYWYDNLRNTVRFEDATRALLARGHSVFVECSPHPVLTIGLQDTVDDLGVALGTLRRDEGGLRRFLTALADAHVRGISPEWAKVFGGGQVVDLPTYAFKRDRYWLDAPAPTAGGSDGGFWDAVDRADLDLGLPEDTLRDVLPALAAWRRRHLDSSTVDGWRCRVTWEPVDVERTKLSGVWLVLGEDDLGVADALTAHGADVRREPTDEPLAGIVSLVGDGREALTATTKLLQADLEAPVWTITSGAVTAGRGDRVRHPDQALAWGFGRVAALEQPDRWGGLLDLPETLDERAAARLAAALAGTGEDQLAVRDSGVFARRLVRAKARPAAEGWQPRGTVLVTGGTGALGGQVAEWLAANGAEHLVLTSRSGASAPGAEELRERLTALGVEVTIAACDVADRDALAALLDGLDLTAVVHTAGVLDDGVIASLTDGRFDDVLRPKLDAALALHELTGDLDAFVLFSSFAGTVGNAGQANYAAANAFLEALAEQRAADGLPATAIGWGHWAGGGLADDTLRGDRLRRDGLVAMDPALAVTGITRAIEQGDTVSVVADVDWERFVPAFTASRPSPLLGGFTPSNTDAPAPAGFAGQLAALTGADRERFLLDLVRGHVAGVLGHGSPNAIEPRRAFRELGFDSLTSVELRNRLSAATGLKLPATVAFDHPTPAELAAMLGGEAGESTVAPVVKAVADDPIAVVAMTCRYPGGVGSPEDLWELLAAGRDAMAPFPANRGWDLDALYDPDPDHKGTCYAREGGFLYDADKFDAGFFGISPREALAMDPQQRLLLETSWELFERAGIDPDSLRGSETGVFVGTNGQDYAPGLHESPEGVEGYLLTGNAASVVCGRVAYTFGLEGPAVTVDTACSASLVALHLATRALRNGECSLALAGGATVMSKPGAFVEFSRQRGLSADGRCKAFAAGADGTGWGEGVGLILLERLSDAQRNGHRVLALLRGSAVNSDGASNGLTAPNGPSQQRVIRQALADAGLTPSDVDAVEAHGTGTSLGDPIEAQALIATYGRDRADAPLWLGSVKSNLGHTQSAAGVAGVIKMILAMHHGVLPKTLHVDEPTPEVDWSDGTVALLTEATPWPDTGRPRRAGVSSFGIGGTNAHVVLEAPPTLDVPGESLSDGPVVLSARSAPALRALAARVAAQVTASPDLSPAQLGYALSTTRAAHRHRAALVPADRTELLAGLTALAEGAASVPTGEASESRRIAFLFTGQGSQRPGMGRELYREFPVFADALDKVCAHLDAHLDRPLKEVMFAEAGTLLDETAYTQAALFALEVAQFRLLEHWGITPQQLLGHSIGELAAAHVAGVLSLADAAALVAARGRLMQALPEGGAMVAIQATEAEVTPHLSDRVTIAALNGPNSTVISGDEAVVKAVAEHFADRKTKRLTVSHAFHSPLMDPMLAEFRGIAESLTYGQTVIPIVSNVTGEPIAEFNADYWVRHVREAVRFLDGVRTLEASGIDTFVELGPEGVLTGMAQDCVTTPAVFVAAQRRDREEPVALRTALATLFIAGTEPDWAAVFGGKRPLLDLPTYPFQGERFWLETTAPRAAKTSTVDTWRYGVTWQPVQEPVPGDLGAWLVVVPPGETDDPAIDALAKAGSVTVLETDDTDRETLTIRLASLDDVDGVLALGGLGPQVTTTLLQSLGDAGIDAPLWVATRGAVATHPADRPSRLDQAMLWGLGRTAALEHPRRWGGLIDLPEHVDAQRLAAVLTGSTGEDQLALRANGLFARRLTPARPGRGDVDWAGAGPVLVTGGTGALGSAVARYLAGQGVERLLLISRRGPAAPGAAALETELTGLGADVTIAACDAGNRAQLAAFLADHPVGAVVHTAGVLDDGVLDALTADRFTDVVAAKATAAANLHELTGDLSAFVLFSAFAGTVGNAGQASYAAANAYLDALAEQRRADGLPATSIAWGAWGGEGMAAGAVGDRLGRAGFTAMDPRVAVTALGVAEPSALVAVADIDWPVFAPGFTASRPSPLLADLAPQPEVSTVDERGFAERLAAVPDAERTRLLEDLVRETAGLVLGHTGAIEPARPFKELGFTSLSAVELRNRLDAATGLSLPATLVFDHPTPRALAAHLRAELMPAQGPGPVSLLDELDRLEAALAALGPDELADLAPDDETRTRIGTRLKDLGTAWHQAADVPAALGDELDDATDDEIFALIDKKFGTS</sequence>
<evidence type="ECO:0000256" key="6">
    <source>
        <dbReference type="ARBA" id="ARBA00023268"/>
    </source>
</evidence>
<accession>A0ABU5REY2</accession>
<gene>
    <name evidence="10" type="ORF">VA596_31695</name>
</gene>
<evidence type="ECO:0000256" key="4">
    <source>
        <dbReference type="ARBA" id="ARBA00022679"/>
    </source>
</evidence>
<dbReference type="SMART" id="SM00825">
    <property type="entry name" value="PKS_KS"/>
    <property type="match status" value="2"/>
</dbReference>
<keyword evidence="4" id="KW-0808">Transferase</keyword>
<name>A0ABU5REY2_9PSEU</name>
<dbReference type="SUPFAM" id="SSF53901">
    <property type="entry name" value="Thiolase-like"/>
    <property type="match status" value="2"/>
</dbReference>
<dbReference type="SUPFAM" id="SSF51735">
    <property type="entry name" value="NAD(P)-binding Rossmann-fold domains"/>
    <property type="match status" value="4"/>
</dbReference>
<dbReference type="PROSITE" id="PS00012">
    <property type="entry name" value="PHOSPHOPANTETHEINE"/>
    <property type="match status" value="1"/>
</dbReference>
<dbReference type="InterPro" id="IPR036299">
    <property type="entry name" value="Polyketide_synth_docking_sf"/>
</dbReference>
<evidence type="ECO:0000256" key="5">
    <source>
        <dbReference type="ARBA" id="ARBA00023194"/>
    </source>
</evidence>
<dbReference type="InterPro" id="IPR015083">
    <property type="entry name" value="NorB/c/GfsB-D-like_docking"/>
</dbReference>
<dbReference type="InterPro" id="IPR050091">
    <property type="entry name" value="PKS_NRPS_Biosynth_Enz"/>
</dbReference>
<dbReference type="Pfam" id="PF00550">
    <property type="entry name" value="PP-binding"/>
    <property type="match status" value="2"/>
</dbReference>
<dbReference type="Pfam" id="PF08659">
    <property type="entry name" value="KR"/>
    <property type="match status" value="2"/>
</dbReference>
<dbReference type="CDD" id="cd08952">
    <property type="entry name" value="KR_1_SDR_x"/>
    <property type="match status" value="2"/>
</dbReference>
<dbReference type="InterPro" id="IPR014043">
    <property type="entry name" value="Acyl_transferase_dom"/>
</dbReference>
<comment type="caution">
    <text evidence="10">The sequence shown here is derived from an EMBL/GenBank/DDBJ whole genome shotgun (WGS) entry which is preliminary data.</text>
</comment>
<evidence type="ECO:0000259" key="8">
    <source>
        <dbReference type="PROSITE" id="PS50075"/>
    </source>
</evidence>